<name>A0A0K0DD45_ANGCA</name>
<dbReference type="GO" id="GO:0016791">
    <property type="term" value="F:phosphatase activity"/>
    <property type="evidence" value="ECO:0007669"/>
    <property type="project" value="UniProtKB-ARBA"/>
</dbReference>
<accession>A0A0K0DD45</accession>
<dbReference type="PANTHER" id="PTHR16469:SF23">
    <property type="entry name" value="HISTIDINE KINASE"/>
    <property type="match status" value="1"/>
</dbReference>
<evidence type="ECO:0000313" key="3">
    <source>
        <dbReference type="WBParaSite" id="ACAC_0000858601-mRNA-1"/>
    </source>
</evidence>
<proteinExistence type="predicted"/>
<dbReference type="AlphaFoldDB" id="A0A0K0DD45"/>
<evidence type="ECO:0000313" key="2">
    <source>
        <dbReference type="Proteomes" id="UP000035642"/>
    </source>
</evidence>
<reference evidence="3" key="2">
    <citation type="submission" date="2017-02" db="UniProtKB">
        <authorList>
            <consortium name="WormBaseParasite"/>
        </authorList>
    </citation>
    <scope>IDENTIFICATION</scope>
</reference>
<dbReference type="CDD" id="cd07067">
    <property type="entry name" value="HP_PGM_like"/>
    <property type="match status" value="1"/>
</dbReference>
<reference evidence="2" key="1">
    <citation type="submission" date="2012-09" db="EMBL/GenBank/DDBJ databases">
        <authorList>
            <person name="Martin A.A."/>
        </authorList>
    </citation>
    <scope>NUCLEOTIDE SEQUENCE</scope>
</reference>
<keyword evidence="1" id="KW-0812">Transmembrane</keyword>
<feature type="transmembrane region" description="Helical" evidence="1">
    <location>
        <begin position="166"/>
        <end position="187"/>
    </location>
</feature>
<evidence type="ECO:0000256" key="1">
    <source>
        <dbReference type="SAM" id="Phobius"/>
    </source>
</evidence>
<organism evidence="2 3">
    <name type="scientific">Angiostrongylus cantonensis</name>
    <name type="common">Rat lungworm</name>
    <dbReference type="NCBI Taxonomy" id="6313"/>
    <lineage>
        <taxon>Eukaryota</taxon>
        <taxon>Metazoa</taxon>
        <taxon>Ecdysozoa</taxon>
        <taxon>Nematoda</taxon>
        <taxon>Chromadorea</taxon>
        <taxon>Rhabditida</taxon>
        <taxon>Rhabditina</taxon>
        <taxon>Rhabditomorpha</taxon>
        <taxon>Strongyloidea</taxon>
        <taxon>Metastrongylidae</taxon>
        <taxon>Angiostrongylus</taxon>
    </lineage>
</organism>
<dbReference type="PANTHER" id="PTHR16469">
    <property type="entry name" value="UBIQUITIN-ASSOCIATED AND SH3 DOMAIN-CONTAINING BA-RELATED"/>
    <property type="match status" value="1"/>
</dbReference>
<keyword evidence="1" id="KW-1133">Transmembrane helix</keyword>
<keyword evidence="1" id="KW-0472">Membrane</keyword>
<dbReference type="InterPro" id="IPR051710">
    <property type="entry name" value="Phosphatase_SH3-domain"/>
</dbReference>
<dbReference type="Gene3D" id="3.40.50.1240">
    <property type="entry name" value="Phosphoglycerate mutase-like"/>
    <property type="match status" value="1"/>
</dbReference>
<dbReference type="STRING" id="6313.A0A0K0DD45"/>
<keyword evidence="2" id="KW-1185">Reference proteome</keyword>
<dbReference type="InterPro" id="IPR013078">
    <property type="entry name" value="His_Pase_superF_clade-1"/>
</dbReference>
<dbReference type="Pfam" id="PF00300">
    <property type="entry name" value="His_Phos_1"/>
    <property type="match status" value="1"/>
</dbReference>
<sequence length="197" mass="22714">SLDDQRECTSQITSASIVSLNQKDTSFHWWHFIDDLLLVSHGETIAEVFPQWLRLAWKRGHYYHAYDLNMPSLIPNRPMEHFRYDPPLSEHGYLSAEVAGHSIKVARYEPFQIYSSPELRCVQTASAIIQAFAPTTIQICIEPSLADWVQFTPQDISKQWLSPQQVYPLCTFILPPYLLMIVALAVFTTRLSREFAV</sequence>
<dbReference type="Proteomes" id="UP000035642">
    <property type="component" value="Unassembled WGS sequence"/>
</dbReference>
<dbReference type="WBParaSite" id="ACAC_0000858601-mRNA-1">
    <property type="protein sequence ID" value="ACAC_0000858601-mRNA-1"/>
    <property type="gene ID" value="ACAC_0000858601"/>
</dbReference>
<dbReference type="InterPro" id="IPR029033">
    <property type="entry name" value="His_PPase_superfam"/>
</dbReference>
<dbReference type="SUPFAM" id="SSF53254">
    <property type="entry name" value="Phosphoglycerate mutase-like"/>
    <property type="match status" value="1"/>
</dbReference>
<protein>
    <submittedName>
        <fullName evidence="3">Glycosyltransferase</fullName>
    </submittedName>
</protein>